<dbReference type="Proteomes" id="UP001320460">
    <property type="component" value="Chromosome"/>
</dbReference>
<reference evidence="1 2" key="1">
    <citation type="submission" date="2021-12" db="EMBL/GenBank/DDBJ databases">
        <title>Complete genome sequence of Phytobacter diazotrophicus TA9734.</title>
        <authorList>
            <person name="Kubota H."/>
            <person name="Nakayama Y."/>
            <person name="Ariyoshi T."/>
        </authorList>
    </citation>
    <scope>NUCLEOTIDE SEQUENCE [LARGE SCALE GENOMIC DNA]</scope>
    <source>
        <strain evidence="1 2">TA9734</strain>
    </source>
</reference>
<gene>
    <name evidence="1" type="ORF">PDTA9734_00890</name>
</gene>
<organism evidence="1 2">
    <name type="scientific">Phytobacter diazotrophicus</name>
    <dbReference type="NCBI Taxonomy" id="395631"/>
    <lineage>
        <taxon>Bacteria</taxon>
        <taxon>Pseudomonadati</taxon>
        <taxon>Pseudomonadota</taxon>
        <taxon>Gammaproteobacteria</taxon>
        <taxon>Enterobacterales</taxon>
        <taxon>Enterobacteriaceae</taxon>
        <taxon>Phytobacter</taxon>
    </lineage>
</organism>
<proteinExistence type="predicted"/>
<evidence type="ECO:0000313" key="2">
    <source>
        <dbReference type="Proteomes" id="UP001320460"/>
    </source>
</evidence>
<keyword evidence="2" id="KW-1185">Reference proteome</keyword>
<name>A0ABN6LHI4_9ENTR</name>
<dbReference type="EMBL" id="AP025334">
    <property type="protein sequence ID" value="BDD48602.1"/>
    <property type="molecule type" value="Genomic_DNA"/>
</dbReference>
<protein>
    <submittedName>
        <fullName evidence="1">Phage capsid protein</fullName>
    </submittedName>
</protein>
<accession>A0ABN6LHI4</accession>
<sequence>MMKPADIIAAAMKATAEKQRKENEQRVTVALEAFTQARDAHTASMKKLYDTEAAIRRSEQERQTALDESAEAEQNWRSRFRSLRGNLTPEMKAEHSQRVANRELAEEFTALIAELEDDKDSAMLGACRSAHQYTTAHNTAFTTYADGEWACALTAIDPALIRAFVLRIRSLELSGSESAYATAASELTDSLGRMKAVHEFDMAQEPVLSVTGLYRPALTGLDMKLYNSPARRTQLAQALAAKKAANGTGV</sequence>
<evidence type="ECO:0000313" key="1">
    <source>
        <dbReference type="EMBL" id="BDD48602.1"/>
    </source>
</evidence>